<evidence type="ECO:0000256" key="1">
    <source>
        <dbReference type="ARBA" id="ARBA00004141"/>
    </source>
</evidence>
<organism evidence="7 8">
    <name type="scientific">Candidatus Fischerbacteria bacterium RBG_13_37_8</name>
    <dbReference type="NCBI Taxonomy" id="1817863"/>
    <lineage>
        <taxon>Bacteria</taxon>
        <taxon>Candidatus Fischeribacteriota</taxon>
    </lineage>
</organism>
<dbReference type="NCBIfam" id="TIGR03718">
    <property type="entry name" value="R_switched_Alx"/>
    <property type="match status" value="1"/>
</dbReference>
<feature type="transmembrane region" description="Helical" evidence="6">
    <location>
        <begin position="34"/>
        <end position="56"/>
    </location>
</feature>
<dbReference type="Proteomes" id="UP000178943">
    <property type="component" value="Unassembled WGS sequence"/>
</dbReference>
<evidence type="ECO:0000313" key="7">
    <source>
        <dbReference type="EMBL" id="OGF67654.1"/>
    </source>
</evidence>
<keyword evidence="5 6" id="KW-0472">Membrane</keyword>
<proteinExistence type="inferred from homology"/>
<evidence type="ECO:0000256" key="6">
    <source>
        <dbReference type="SAM" id="Phobius"/>
    </source>
</evidence>
<sequence length="303" mass="34354">MSLWIIFNCLVLILLVLDLGVFHRKAHEIHIREAMLLSAFWIIISLLFNLVILYMWGHQKALEFLTGYLVEKSLSIDNLFVFLIVFRFFAVPANYQHKVLFWGILGALIMRGIFIIAGVTLITKFHWIIYIFGGILLVTGWRLFFERTKVIHPERNPVLKLLRHYFPVSKDYVGSKFIVSADGKRVLTPLFVVLVVIETTDIIFAVDSIPAILAITTDAFIVYSSNVFAILGLRALFFALSGIMQLFHYLHYGLSAILVFIGIKMILSDLIHIPIIIALAFIALTMAVSILASLLFPAKKSQG</sequence>
<evidence type="ECO:0000256" key="3">
    <source>
        <dbReference type="ARBA" id="ARBA00022692"/>
    </source>
</evidence>
<protein>
    <submittedName>
        <fullName evidence="7">Tellurium resistance protein TerC</fullName>
    </submittedName>
</protein>
<feature type="transmembrane region" description="Helical" evidence="6">
    <location>
        <begin position="273"/>
        <end position="296"/>
    </location>
</feature>
<feature type="transmembrane region" description="Helical" evidence="6">
    <location>
        <begin position="127"/>
        <end position="145"/>
    </location>
</feature>
<keyword evidence="4 6" id="KW-1133">Transmembrane helix</keyword>
<dbReference type="PANTHER" id="PTHR30238">
    <property type="entry name" value="MEMBRANE BOUND PREDICTED REDOX MODULATOR"/>
    <property type="match status" value="1"/>
</dbReference>
<feature type="transmembrane region" description="Helical" evidence="6">
    <location>
        <begin position="186"/>
        <end position="206"/>
    </location>
</feature>
<dbReference type="STRING" id="1817863.A2Y62_05990"/>
<reference evidence="7 8" key="1">
    <citation type="journal article" date="2016" name="Nat. Commun.">
        <title>Thousands of microbial genomes shed light on interconnected biogeochemical processes in an aquifer system.</title>
        <authorList>
            <person name="Anantharaman K."/>
            <person name="Brown C.T."/>
            <person name="Hug L.A."/>
            <person name="Sharon I."/>
            <person name="Castelle C.J."/>
            <person name="Probst A.J."/>
            <person name="Thomas B.C."/>
            <person name="Singh A."/>
            <person name="Wilkins M.J."/>
            <person name="Karaoz U."/>
            <person name="Brodie E.L."/>
            <person name="Williams K.H."/>
            <person name="Hubbard S.S."/>
            <person name="Banfield J.F."/>
        </authorList>
    </citation>
    <scope>NUCLEOTIDE SEQUENCE [LARGE SCALE GENOMIC DNA]</scope>
</reference>
<feature type="transmembrane region" description="Helical" evidence="6">
    <location>
        <begin position="76"/>
        <end position="93"/>
    </location>
</feature>
<feature type="transmembrane region" description="Helical" evidence="6">
    <location>
        <begin position="5"/>
        <end position="22"/>
    </location>
</feature>
<accession>A0A1F5VW54</accession>
<feature type="transmembrane region" description="Helical" evidence="6">
    <location>
        <begin position="100"/>
        <end position="121"/>
    </location>
</feature>
<dbReference type="InterPro" id="IPR022369">
    <property type="entry name" value="Integral_membrane_TerC_rswitch"/>
</dbReference>
<dbReference type="Pfam" id="PF03741">
    <property type="entry name" value="TerC"/>
    <property type="match status" value="1"/>
</dbReference>
<feature type="transmembrane region" description="Helical" evidence="6">
    <location>
        <begin position="249"/>
        <end position="267"/>
    </location>
</feature>
<comment type="subcellular location">
    <subcellularLocation>
        <location evidence="1">Membrane</location>
        <topology evidence="1">Multi-pass membrane protein</topology>
    </subcellularLocation>
</comment>
<dbReference type="GO" id="GO:0016020">
    <property type="term" value="C:membrane"/>
    <property type="evidence" value="ECO:0007669"/>
    <property type="project" value="UniProtKB-SubCell"/>
</dbReference>
<comment type="similarity">
    <text evidence="2">Belongs to the TerC family.</text>
</comment>
<dbReference type="AlphaFoldDB" id="A0A1F5VW54"/>
<feature type="transmembrane region" description="Helical" evidence="6">
    <location>
        <begin position="212"/>
        <end position="237"/>
    </location>
</feature>
<comment type="caution">
    <text evidence="7">The sequence shown here is derived from an EMBL/GenBank/DDBJ whole genome shotgun (WGS) entry which is preliminary data.</text>
</comment>
<keyword evidence="3 6" id="KW-0812">Transmembrane</keyword>
<dbReference type="InterPro" id="IPR005496">
    <property type="entry name" value="Integral_membrane_TerC"/>
</dbReference>
<dbReference type="EMBL" id="MFGW01000043">
    <property type="protein sequence ID" value="OGF67654.1"/>
    <property type="molecule type" value="Genomic_DNA"/>
</dbReference>
<evidence type="ECO:0000313" key="8">
    <source>
        <dbReference type="Proteomes" id="UP000178943"/>
    </source>
</evidence>
<evidence type="ECO:0000256" key="5">
    <source>
        <dbReference type="ARBA" id="ARBA00023136"/>
    </source>
</evidence>
<gene>
    <name evidence="7" type="ORF">A2Y62_05990</name>
</gene>
<evidence type="ECO:0000256" key="2">
    <source>
        <dbReference type="ARBA" id="ARBA00007511"/>
    </source>
</evidence>
<name>A0A1F5VW54_9BACT</name>
<evidence type="ECO:0000256" key="4">
    <source>
        <dbReference type="ARBA" id="ARBA00022989"/>
    </source>
</evidence>
<dbReference type="PANTHER" id="PTHR30238:SF0">
    <property type="entry name" value="THYLAKOID MEMBRANE PROTEIN TERC, CHLOROPLASTIC"/>
    <property type="match status" value="1"/>
</dbReference>